<evidence type="ECO:0000259" key="8">
    <source>
        <dbReference type="Pfam" id="PF04984"/>
    </source>
</evidence>
<dbReference type="Gene3D" id="2.40.10.380">
    <property type="match status" value="1"/>
</dbReference>
<evidence type="ECO:0000256" key="4">
    <source>
        <dbReference type="ARBA" id="ARBA00022766"/>
    </source>
</evidence>
<dbReference type="KEGG" id="vg:20284318"/>
<dbReference type="Proteomes" id="UP000027388">
    <property type="component" value="Segment"/>
</dbReference>
<keyword evidence="14" id="KW-1185">Reference proteome</keyword>
<feature type="domain" description="Phage tail sheath protein-like beta-sandwich" evidence="9">
    <location>
        <begin position="201"/>
        <end position="344"/>
    </location>
</feature>
<dbReference type="Gene3D" id="3.40.50.11780">
    <property type="match status" value="1"/>
</dbReference>
<proteinExistence type="inferred from homology"/>
<evidence type="ECO:0000256" key="2">
    <source>
        <dbReference type="ARBA" id="ARBA00022595"/>
    </source>
</evidence>
<keyword evidence="5" id="KW-0946">Virion</keyword>
<dbReference type="RefSeq" id="YP_009056754.1">
    <property type="nucleotide sequence ID" value="NC_024794.1"/>
</dbReference>
<evidence type="ECO:0000259" key="11">
    <source>
        <dbReference type="Pfam" id="PF22639"/>
    </source>
</evidence>
<dbReference type="InterPro" id="IPR035089">
    <property type="entry name" value="Phage_sheath_subtilisin"/>
</dbReference>
<keyword evidence="3" id="KW-1227">Viral tail protein</keyword>
<dbReference type="InterPro" id="IPR054565">
    <property type="entry name" value="Gp18-like_dom_I"/>
</dbReference>
<keyword evidence="6" id="KW-1171">Viral genome ejection through host cell envelope</keyword>
<evidence type="ECO:0000256" key="3">
    <source>
        <dbReference type="ARBA" id="ARBA00022732"/>
    </source>
</evidence>
<dbReference type="Pfam" id="PF17482">
    <property type="entry name" value="Phage_sheath_1C"/>
    <property type="match status" value="1"/>
</dbReference>
<keyword evidence="2" id="KW-1162">Viral penetration into host cytoplasm</keyword>
<feature type="domain" description="Tail sheath protein Gp18-like" evidence="11">
    <location>
        <begin position="97"/>
        <end position="188"/>
    </location>
</feature>
<organism evidence="13 14">
    <name type="scientific">Escherichia phage vB_EcoM_PhAPEC2</name>
    <dbReference type="NCBI Taxonomy" id="1391224"/>
    <lineage>
        <taxon>Viruses</taxon>
        <taxon>Duplodnaviria</taxon>
        <taxon>Heunggongvirae</taxon>
        <taxon>Uroviricota</taxon>
        <taxon>Caudoviricetes</taxon>
        <taxon>Pantevenvirales</taxon>
        <taxon>Straboviridae</taxon>
        <taxon>Tevenvirinae</taxon>
        <taxon>Mosigvirus</taxon>
        <taxon>Mosigvirus phapec2</taxon>
    </lineage>
</organism>
<accession>A0A067ZK04</accession>
<name>A0A067ZK04_9CAUD</name>
<evidence type="ECO:0000259" key="9">
    <source>
        <dbReference type="Pfam" id="PF17481"/>
    </source>
</evidence>
<sequence>MALLSPGVELKETTVQSTVVNNSTGTAALAGKFQWGPAFQIKQITDEVALVDMFGTPNTDTADYFMSAMNFLQYGNDLRVVRAVDRDTAKNSSPVAGNIEFTISATGSNYAVGDKIIVKYLTETVEADGYVTSVDVDGKILNIYIPTGKIIAKAKEIGEYPELGSNWTAEVASSSSGLSGVITIGSIVTDSGILLTEVETSEEAITSLTFQESIKKYGVPGVVALYPGELGDQLEIEIVSKAEYDKGASAQLKIYPDGGTRASTAKAIFGYGPQTDDQYAIIVRRNDAVVQSVVLSTKRGERDIYGSNIFIDDFFAKGASNYIFATAQGWPKGFSGVIKLNGGLSSNETVEAGDLMEAWDLFADRESVNAQLFIAGSCAGESLEVASTVQKHVVAIGDSRQDCLVLCSPPRATIVGIPVNRAVDNLVDWRTASGTYTDNNFNISSTYAAIDGNYKYQYDKYNDVNRWVPLAADIAGLCARTDNISQPWMSPAGYNRGQILNVIKLAIETRQAQRDRLYQEAINPVTGTGGDGYVLYGDKTATSVPSPFDRINVRRLFNMVKTNIGSASKYRLFELNNAFTRSSFRTETSQYLQGIKALGGVYNFKVVCDTTNNTPAVIDRNEFVATFYLQPARSINYITLNFVATATGADFDELIGAVGG</sequence>
<evidence type="ECO:0000259" key="12">
    <source>
        <dbReference type="Pfam" id="PF22671"/>
    </source>
</evidence>
<keyword evidence="4" id="KW-1242">Viral contractile tail ejection system</keyword>
<dbReference type="Pfam" id="PF04984">
    <property type="entry name" value="Phage_sheath_1"/>
    <property type="match status" value="1"/>
</dbReference>
<evidence type="ECO:0000313" key="14">
    <source>
        <dbReference type="Proteomes" id="UP000027388"/>
    </source>
</evidence>
<reference evidence="13 14" key="1">
    <citation type="journal article" date="2014" name="Vet. Microbiol.">
        <title>A cocktail of in vitro efficient phages is not a guarantee for in vivo therapeutic results against avian colibacillosis.</title>
        <authorList>
            <person name="Tsonos J."/>
            <person name="Oosterik L.H."/>
            <person name="Tuntufye H.N."/>
            <person name="Klumpp J."/>
            <person name="Butaye P."/>
            <person name="De Greve H."/>
            <person name="Hernalsteens J.P."/>
            <person name="Lavigne R."/>
            <person name="Goddeeris B.M."/>
        </authorList>
    </citation>
    <scope>NUCLEOTIDE SEQUENCE [LARGE SCALE GENOMIC DNA]</scope>
</reference>
<dbReference type="InterPro" id="IPR054564">
    <property type="entry name" value="Gp18_domIII_N"/>
</dbReference>
<evidence type="ECO:0000256" key="5">
    <source>
        <dbReference type="ARBA" id="ARBA00023003"/>
    </source>
</evidence>
<dbReference type="EMBL" id="KF562341">
    <property type="protein sequence ID" value="AHV82871.1"/>
    <property type="molecule type" value="Genomic_DNA"/>
</dbReference>
<comment type="similarity">
    <text evidence="1">Belongs to the myoviridae tail sheath protein family.</text>
</comment>
<feature type="domain" description="Tail sheath protein subtilisin-like" evidence="8">
    <location>
        <begin position="350"/>
        <end position="541"/>
    </location>
</feature>
<evidence type="ECO:0000256" key="1">
    <source>
        <dbReference type="ARBA" id="ARBA00008005"/>
    </source>
</evidence>
<gene>
    <name evidence="13" type="ORF">PhAPEC2_162</name>
</gene>
<feature type="domain" description="Tail sheath protein Gp18-like" evidence="12">
    <location>
        <begin position="24"/>
        <end position="82"/>
    </location>
</feature>
<dbReference type="Pfam" id="PF22671">
    <property type="entry name" value="Gp18_domIII_N"/>
    <property type="match status" value="1"/>
</dbReference>
<evidence type="ECO:0000313" key="13">
    <source>
        <dbReference type="EMBL" id="AHV82871.1"/>
    </source>
</evidence>
<keyword evidence="5" id="KW-1229">Viral tail sheath protein</keyword>
<dbReference type="InterPro" id="IPR020287">
    <property type="entry name" value="Tail_sheath_C"/>
</dbReference>
<dbReference type="InterPro" id="IPR052042">
    <property type="entry name" value="Tail_sheath_structural"/>
</dbReference>
<dbReference type="GeneID" id="20284318"/>
<dbReference type="GO" id="GO:0099000">
    <property type="term" value="P:symbiont genome ejection through host cell envelope, contractile tail mechanism"/>
    <property type="evidence" value="ECO:0007669"/>
    <property type="project" value="UniProtKB-KW"/>
</dbReference>
<keyword evidence="7" id="KW-1160">Virus entry into host cell</keyword>
<evidence type="ECO:0000256" key="7">
    <source>
        <dbReference type="ARBA" id="ARBA00023296"/>
    </source>
</evidence>
<evidence type="ECO:0000259" key="10">
    <source>
        <dbReference type="Pfam" id="PF17482"/>
    </source>
</evidence>
<dbReference type="PANTHER" id="PTHR35861">
    <property type="match status" value="1"/>
</dbReference>
<evidence type="ECO:0000256" key="6">
    <source>
        <dbReference type="ARBA" id="ARBA00023009"/>
    </source>
</evidence>
<feature type="domain" description="Tail sheath protein C-terminal" evidence="10">
    <location>
        <begin position="544"/>
        <end position="645"/>
    </location>
</feature>
<dbReference type="Pfam" id="PF22639">
    <property type="entry name" value="Gp18_dom_I"/>
    <property type="match status" value="1"/>
</dbReference>
<dbReference type="Pfam" id="PF17481">
    <property type="entry name" value="Phage_sheath_domII"/>
    <property type="match status" value="1"/>
</dbReference>
<dbReference type="GO" id="GO:0098027">
    <property type="term" value="C:virus tail, sheath"/>
    <property type="evidence" value="ECO:0007669"/>
    <property type="project" value="UniProtKB-KW"/>
</dbReference>
<protein>
    <submittedName>
        <fullName evidence="13">Tail sheath protein</fullName>
    </submittedName>
</protein>
<dbReference type="InterPro" id="IPR035326">
    <property type="entry name" value="Beta_sandwich_Seath"/>
</dbReference>
<dbReference type="PANTHER" id="PTHR35861:SF2">
    <property type="entry name" value="FELS-2 PROPHAGE PROTEIN"/>
    <property type="match status" value="1"/>
</dbReference>